<accession>A0ACC2LFC9</accession>
<dbReference type="Proteomes" id="UP001234297">
    <property type="component" value="Chromosome 8"/>
</dbReference>
<sequence>MATSFHYGGQHDQILVEEKSFVRILILNRPQKLNVLSYTMISQLLKNFKAYEEDSNVKLVIVKGMGRAFSAGGDAKAAARYITEGHWTFAAKFNEKQLSLNYVMATYRKPQVSLINGIVMGGGAGASMHGKFRVVTENTIFAMPETSLGLFPDVGASYFLSRLPGFLGEYLGLTGARLDGAEMLACGLATHFVLSSNLSLLEEALKSINSADSPGVCIIIDQFSIKGVSKESSVIRRLDIVNKCFSKATVEEIILALEWIAAAIKSLKKASPINLKVFLRSIREGRSQNISQCLMREYRMLCHSVRGTVSNDVFEGCRAMLFDKDKRPKWDPYKLESISEEMVDQYFNKVDEEDWEDLKLPTRGRLTAIGFFAWTGFKALTESLPLLVTGDKAPPAPATEPEERTATAKIEGRRCCLDKTIFCSVLERRKSEQQLLSPVLCVSPEERGSPLLLHCVVAEEEK</sequence>
<organism evidence="1 2">
    <name type="scientific">Persea americana</name>
    <name type="common">Avocado</name>
    <dbReference type="NCBI Taxonomy" id="3435"/>
    <lineage>
        <taxon>Eukaryota</taxon>
        <taxon>Viridiplantae</taxon>
        <taxon>Streptophyta</taxon>
        <taxon>Embryophyta</taxon>
        <taxon>Tracheophyta</taxon>
        <taxon>Spermatophyta</taxon>
        <taxon>Magnoliopsida</taxon>
        <taxon>Magnoliidae</taxon>
        <taxon>Laurales</taxon>
        <taxon>Lauraceae</taxon>
        <taxon>Persea</taxon>
    </lineage>
</organism>
<evidence type="ECO:0000313" key="1">
    <source>
        <dbReference type="EMBL" id="KAJ8632077.1"/>
    </source>
</evidence>
<proteinExistence type="predicted"/>
<name>A0ACC2LFC9_PERAE</name>
<evidence type="ECO:0000313" key="2">
    <source>
        <dbReference type="Proteomes" id="UP001234297"/>
    </source>
</evidence>
<keyword evidence="2" id="KW-1185">Reference proteome</keyword>
<comment type="caution">
    <text evidence="1">The sequence shown here is derived from an EMBL/GenBank/DDBJ whole genome shotgun (WGS) entry which is preliminary data.</text>
</comment>
<reference evidence="1 2" key="1">
    <citation type="journal article" date="2022" name="Hortic Res">
        <title>A haplotype resolved chromosomal level avocado genome allows analysis of novel avocado genes.</title>
        <authorList>
            <person name="Nath O."/>
            <person name="Fletcher S.J."/>
            <person name="Hayward A."/>
            <person name="Shaw L.M."/>
            <person name="Masouleh A.K."/>
            <person name="Furtado A."/>
            <person name="Henry R.J."/>
            <person name="Mitter N."/>
        </authorList>
    </citation>
    <scope>NUCLEOTIDE SEQUENCE [LARGE SCALE GENOMIC DNA]</scope>
    <source>
        <strain evidence="2">cv. Hass</strain>
    </source>
</reference>
<protein>
    <submittedName>
        <fullName evidence="1">Uncharacterized protein</fullName>
    </submittedName>
</protein>
<gene>
    <name evidence="1" type="ORF">MRB53_025413</name>
</gene>
<dbReference type="EMBL" id="CM056816">
    <property type="protein sequence ID" value="KAJ8632077.1"/>
    <property type="molecule type" value="Genomic_DNA"/>
</dbReference>